<evidence type="ECO:0000256" key="6">
    <source>
        <dbReference type="ARBA" id="ARBA00023242"/>
    </source>
</evidence>
<sequence>MDQQKPVHTLVLDTGAIIKNEPAVSSLIASAEALVTVPAIISEIRDAATRSRVETTLLPFLNLRSPSPTSVKFVTDFARRTGDLAVLSKPDIQIIALTYEVECERNQGDWRLRRVPGQRRLNGAPPPRPAAEEAVAASSEAAVEEARTGQTTQDEQTAGDEAEPSSVTTPSQALANAEHDSRAHEDPADQTESNTMDEKQLSDALAGTQLEASEPKANDTSVPKVDSAHNSQEDTGSDSEGWITPSNLKKWQAKDAGASTTAATEPKTMQVGVLTTDFAMQNVILQMNLNLLSPSMTRVKHLKTFVLRCHACFQVTKEMSKQFCPKCGQPTLTRVSCSTSATGEFKLHLKKNMQWNTRGDRYSIPKPVHGSTNGRIAGGGKGGWGNELILAEDQKEYQRAAKAEKRQKERSLMDEDYLPSILTGDRARTGGRVKVGAGRNVNGRKR</sequence>
<dbReference type="PANTHER" id="PTHR12814">
    <property type="entry name" value="RNA-BINDING PROTEIN NOB1"/>
    <property type="match status" value="1"/>
</dbReference>
<evidence type="ECO:0000256" key="8">
    <source>
        <dbReference type="PIRSR" id="PIRSR037125-1"/>
    </source>
</evidence>
<evidence type="ECO:0000256" key="7">
    <source>
        <dbReference type="PIRNR" id="PIRNR037125"/>
    </source>
</evidence>
<organism evidence="12 13">
    <name type="scientific">Salinomyces thailandicus</name>
    <dbReference type="NCBI Taxonomy" id="706561"/>
    <lineage>
        <taxon>Eukaryota</taxon>
        <taxon>Fungi</taxon>
        <taxon>Dikarya</taxon>
        <taxon>Ascomycota</taxon>
        <taxon>Pezizomycotina</taxon>
        <taxon>Dothideomycetes</taxon>
        <taxon>Dothideomycetidae</taxon>
        <taxon>Mycosphaerellales</taxon>
        <taxon>Teratosphaeriaceae</taxon>
        <taxon>Salinomyces</taxon>
    </lineage>
</organism>
<dbReference type="InterPro" id="IPR033411">
    <property type="entry name" value="Ribonuclease_PIN"/>
</dbReference>
<feature type="region of interest" description="Disordered" evidence="9">
    <location>
        <begin position="358"/>
        <end position="379"/>
    </location>
</feature>
<gene>
    <name evidence="12" type="ORF">B0A50_06382</name>
</gene>
<dbReference type="Gene3D" id="3.40.50.1010">
    <property type="entry name" value="5'-nuclease"/>
    <property type="match status" value="1"/>
</dbReference>
<dbReference type="Proteomes" id="UP000308549">
    <property type="component" value="Unassembled WGS sequence"/>
</dbReference>
<evidence type="ECO:0000256" key="9">
    <source>
        <dbReference type="SAM" id="MobiDB-lite"/>
    </source>
</evidence>
<evidence type="ECO:0000313" key="13">
    <source>
        <dbReference type="Proteomes" id="UP000308549"/>
    </source>
</evidence>
<proteinExistence type="inferred from homology"/>
<feature type="compositionally biased region" description="Polar residues" evidence="9">
    <location>
        <begin position="165"/>
        <end position="174"/>
    </location>
</feature>
<comment type="subcellular location">
    <subcellularLocation>
        <location evidence="7">Nucleus</location>
        <location evidence="7">Nucleolus</location>
    </subcellularLocation>
</comment>
<evidence type="ECO:0000256" key="1">
    <source>
        <dbReference type="ARBA" id="ARBA00005858"/>
    </source>
</evidence>
<evidence type="ECO:0000256" key="4">
    <source>
        <dbReference type="ARBA" id="ARBA00022801"/>
    </source>
</evidence>
<accession>A0A4U0TRW7</accession>
<keyword evidence="6 7" id="KW-0539">Nucleus</keyword>
<feature type="binding site" evidence="8">
    <location>
        <position position="324"/>
    </location>
    <ligand>
        <name>Zn(2+)</name>
        <dbReference type="ChEBI" id="CHEBI:29105"/>
    </ligand>
</feature>
<feature type="domain" description="Ribonuclease PIN" evidence="11">
    <location>
        <begin position="10"/>
        <end position="101"/>
    </location>
</feature>
<dbReference type="GO" id="GO:0005737">
    <property type="term" value="C:cytoplasm"/>
    <property type="evidence" value="ECO:0007669"/>
    <property type="project" value="UniProtKB-ARBA"/>
</dbReference>
<keyword evidence="3 7" id="KW-0479">Metal-binding</keyword>
<keyword evidence="2" id="KW-0540">Nuclease</keyword>
<reference evidence="12 13" key="1">
    <citation type="submission" date="2017-03" db="EMBL/GenBank/DDBJ databases">
        <title>Genomes of endolithic fungi from Antarctica.</title>
        <authorList>
            <person name="Coleine C."/>
            <person name="Masonjones S."/>
            <person name="Stajich J.E."/>
        </authorList>
    </citation>
    <scope>NUCLEOTIDE SEQUENCE [LARGE SCALE GENOMIC DNA]</scope>
    <source>
        <strain evidence="12 13">CCFEE 6315</strain>
    </source>
</reference>
<dbReference type="Pfam" id="PF17146">
    <property type="entry name" value="PIN_6"/>
    <property type="match status" value="1"/>
</dbReference>
<dbReference type="GO" id="GO:0030688">
    <property type="term" value="C:preribosome, small subunit precursor"/>
    <property type="evidence" value="ECO:0007669"/>
    <property type="project" value="TreeGrafter"/>
</dbReference>
<dbReference type="Gene3D" id="6.20.210.10">
    <property type="entry name" value="Nin one binding (NOB1), Zn-ribbon-like"/>
    <property type="match status" value="1"/>
</dbReference>
<dbReference type="OrthoDB" id="446759at2759"/>
<dbReference type="GO" id="GO:0005730">
    <property type="term" value="C:nucleolus"/>
    <property type="evidence" value="ECO:0007669"/>
    <property type="project" value="UniProtKB-SubCell"/>
</dbReference>
<dbReference type="InterPro" id="IPR014881">
    <property type="entry name" value="NOB1_Zn-bd"/>
</dbReference>
<dbReference type="FunFam" id="3.40.50.1010:FF:000020">
    <property type="entry name" value="20S-pre-rRNA D-site endonuclease NOB1"/>
    <property type="match status" value="1"/>
</dbReference>
<evidence type="ECO:0000256" key="2">
    <source>
        <dbReference type="ARBA" id="ARBA00022722"/>
    </source>
</evidence>
<feature type="binding site" evidence="8">
    <location>
        <position position="309"/>
    </location>
    <ligand>
        <name>Zn(2+)</name>
        <dbReference type="ChEBI" id="CHEBI:29105"/>
    </ligand>
</feature>
<dbReference type="GO" id="GO:0004521">
    <property type="term" value="F:RNA endonuclease activity"/>
    <property type="evidence" value="ECO:0007669"/>
    <property type="project" value="UniProtKB-UniRule"/>
</dbReference>
<feature type="binding site" evidence="8">
    <location>
        <position position="312"/>
    </location>
    <ligand>
        <name>Zn(2+)</name>
        <dbReference type="ChEBI" id="CHEBI:29105"/>
    </ligand>
</feature>
<evidence type="ECO:0000259" key="11">
    <source>
        <dbReference type="Pfam" id="PF17146"/>
    </source>
</evidence>
<keyword evidence="5 7" id="KW-0862">Zinc</keyword>
<comment type="similarity">
    <text evidence="1 7">Belongs to the NOB1 family.</text>
</comment>
<evidence type="ECO:0000256" key="3">
    <source>
        <dbReference type="ARBA" id="ARBA00022723"/>
    </source>
</evidence>
<evidence type="ECO:0000313" key="12">
    <source>
        <dbReference type="EMBL" id="TKA24622.1"/>
    </source>
</evidence>
<feature type="compositionally biased region" description="Basic and acidic residues" evidence="9">
    <location>
        <begin position="177"/>
        <end position="187"/>
    </location>
</feature>
<dbReference type="PANTHER" id="PTHR12814:SF2">
    <property type="entry name" value="RNA-BINDING PROTEIN NOB1"/>
    <property type="match status" value="1"/>
</dbReference>
<comment type="caution">
    <text evidence="12">The sequence shown here is derived from an EMBL/GenBank/DDBJ whole genome shotgun (WGS) entry which is preliminary data.</text>
</comment>
<feature type="domain" description="Nin one binding (NOB1) Zn-ribbon-like" evidence="10">
    <location>
        <begin position="299"/>
        <end position="370"/>
    </location>
</feature>
<dbReference type="InterPro" id="IPR039907">
    <property type="entry name" value="NOB1"/>
</dbReference>
<keyword evidence="13" id="KW-1185">Reference proteome</keyword>
<dbReference type="CDD" id="cd09876">
    <property type="entry name" value="PIN_Nob1-like"/>
    <property type="match status" value="1"/>
</dbReference>
<dbReference type="Pfam" id="PF08772">
    <property type="entry name" value="Zn_ribbon_NOB1"/>
    <property type="match status" value="1"/>
</dbReference>
<dbReference type="GO" id="GO:0046872">
    <property type="term" value="F:metal ion binding"/>
    <property type="evidence" value="ECO:0007669"/>
    <property type="project" value="UniProtKB-UniRule"/>
</dbReference>
<feature type="region of interest" description="Disordered" evidence="9">
    <location>
        <begin position="114"/>
        <end position="200"/>
    </location>
</feature>
<comment type="function">
    <text evidence="7">Required for the synthesis of 40S ribosome subunits. Has a role in processing 20S pre-rRNA into the mature 18S rRNA, where it is required for cleavage at the 3' end of the mature 18S rRNA (D-site). Accompanies the 20S pre-rRNA from the nucleus to the cytoplasm.</text>
</comment>
<dbReference type="InterPro" id="IPR017117">
    <property type="entry name" value="Nob1_euk"/>
</dbReference>
<feature type="compositionally biased region" description="Low complexity" evidence="9">
    <location>
        <begin position="132"/>
        <end position="141"/>
    </location>
</feature>
<dbReference type="PIRSF" id="PIRSF037125">
    <property type="entry name" value="D-site_20S_pre-rRNA_nuclease"/>
    <property type="match status" value="1"/>
</dbReference>
<evidence type="ECO:0000259" key="10">
    <source>
        <dbReference type="Pfam" id="PF08772"/>
    </source>
</evidence>
<dbReference type="EMBL" id="NAJL01000042">
    <property type="protein sequence ID" value="TKA24622.1"/>
    <property type="molecule type" value="Genomic_DNA"/>
</dbReference>
<feature type="region of interest" description="Disordered" evidence="9">
    <location>
        <begin position="212"/>
        <end position="244"/>
    </location>
</feature>
<name>A0A4U0TRW7_9PEZI</name>
<protein>
    <recommendedName>
        <fullName evidence="7">20S-pre-rRNA D-site endonuclease NOB1</fullName>
    </recommendedName>
</protein>
<dbReference type="SUPFAM" id="SSF144206">
    <property type="entry name" value="NOB1 zinc finger-like"/>
    <property type="match status" value="1"/>
</dbReference>
<dbReference type="InterPro" id="IPR036283">
    <property type="entry name" value="NOB1_Zf-like_sf"/>
</dbReference>
<dbReference type="AlphaFoldDB" id="A0A4U0TRW7"/>
<feature type="region of interest" description="Disordered" evidence="9">
    <location>
        <begin position="423"/>
        <end position="446"/>
    </location>
</feature>
<keyword evidence="4" id="KW-0378">Hydrolase</keyword>
<dbReference type="GO" id="GO:0030490">
    <property type="term" value="P:maturation of SSU-rRNA"/>
    <property type="evidence" value="ECO:0007669"/>
    <property type="project" value="TreeGrafter"/>
</dbReference>
<dbReference type="GO" id="GO:0016787">
    <property type="term" value="F:hydrolase activity"/>
    <property type="evidence" value="ECO:0007669"/>
    <property type="project" value="UniProtKB-KW"/>
</dbReference>
<feature type="binding site" evidence="8">
    <location>
        <position position="327"/>
    </location>
    <ligand>
        <name>Zn(2+)</name>
        <dbReference type="ChEBI" id="CHEBI:29105"/>
    </ligand>
</feature>
<evidence type="ECO:0000256" key="5">
    <source>
        <dbReference type="ARBA" id="ARBA00022833"/>
    </source>
</evidence>